<dbReference type="SUPFAM" id="SSF56935">
    <property type="entry name" value="Porins"/>
    <property type="match status" value="1"/>
</dbReference>
<dbReference type="AlphaFoldDB" id="A0A3B1CGF4"/>
<feature type="region of interest" description="Disordered" evidence="1">
    <location>
        <begin position="235"/>
        <end position="255"/>
    </location>
</feature>
<dbReference type="EMBL" id="UOGA01000309">
    <property type="protein sequence ID" value="VAX25661.1"/>
    <property type="molecule type" value="Genomic_DNA"/>
</dbReference>
<gene>
    <name evidence="2" type="ORF">MNBD_NITROSPINAE04-2631</name>
</gene>
<dbReference type="InterPro" id="IPR010870">
    <property type="entry name" value="Porin_O/P"/>
</dbReference>
<evidence type="ECO:0000313" key="2">
    <source>
        <dbReference type="EMBL" id="VAX25661.1"/>
    </source>
</evidence>
<evidence type="ECO:0000256" key="1">
    <source>
        <dbReference type="SAM" id="MobiDB-lite"/>
    </source>
</evidence>
<organism evidence="2">
    <name type="scientific">hydrothermal vent metagenome</name>
    <dbReference type="NCBI Taxonomy" id="652676"/>
    <lineage>
        <taxon>unclassified sequences</taxon>
        <taxon>metagenomes</taxon>
        <taxon>ecological metagenomes</taxon>
    </lineage>
</organism>
<dbReference type="Gene3D" id="2.40.160.10">
    <property type="entry name" value="Porin"/>
    <property type="match status" value="1"/>
</dbReference>
<dbReference type="Pfam" id="PF07396">
    <property type="entry name" value="Porin_O_P"/>
    <property type="match status" value="1"/>
</dbReference>
<proteinExistence type="predicted"/>
<protein>
    <recommendedName>
        <fullName evidence="3">Phosphate-specific outer membrane porin OprP Pyrophosphate-specific outer membrane porin OprO</fullName>
    </recommendedName>
</protein>
<dbReference type="InterPro" id="IPR023614">
    <property type="entry name" value="Porin_dom_sf"/>
</dbReference>
<reference evidence="2" key="1">
    <citation type="submission" date="2018-06" db="EMBL/GenBank/DDBJ databases">
        <authorList>
            <person name="Zhirakovskaya E."/>
        </authorList>
    </citation>
    <scope>NUCLEOTIDE SEQUENCE</scope>
</reference>
<name>A0A3B1CGF4_9ZZZZ</name>
<accession>A0A3B1CGF4</accession>
<evidence type="ECO:0008006" key="3">
    <source>
        <dbReference type="Google" id="ProtNLM"/>
    </source>
</evidence>
<sequence>MFRELLTAVIITSVISTSAFAGGVKYKDGDKYVKMGGRIQLQYHKVDPDGGESTDDVFFRRFRPYIEGSIHKDWKGKFQWDMGKAHGDNEIAVKDAYMQYKGIKNMKITVGNANYPFSREKLTSSKKQQLVERTFVGDHNYGTPDRQMGVYVQGHNGTKKFDWAVGVADARIDPDAKKLDFASGANDQKDWNEGLMLGGRISFHPFGKLKMSQGDFTGKTKATISVAAFSWSNDDDTNTRTDSGADTSKGKKPDVSKVTGVEISGAFRGAGFSVDAQYNMFDAKTVDSAVTSGIYENGSTQLTNLAIEGGYMFARKFEIVAGYSSQDADGYSDAWTRTAIGVNYFIHKHDIKVQATYRMNKNMKGQEGIDEDELFVQTQYVF</sequence>